<gene>
    <name evidence="1" type="ORF">F0U60_00160</name>
</gene>
<evidence type="ECO:0000313" key="1">
    <source>
        <dbReference type="EMBL" id="WNG42678.1"/>
    </source>
</evidence>
<proteinExistence type="predicted"/>
<organism evidence="1 2">
    <name type="scientific">Archangium minus</name>
    <dbReference type="NCBI Taxonomy" id="83450"/>
    <lineage>
        <taxon>Bacteria</taxon>
        <taxon>Pseudomonadati</taxon>
        <taxon>Myxococcota</taxon>
        <taxon>Myxococcia</taxon>
        <taxon>Myxococcales</taxon>
        <taxon>Cystobacterineae</taxon>
        <taxon>Archangiaceae</taxon>
        <taxon>Archangium</taxon>
    </lineage>
</organism>
<reference evidence="1 2" key="1">
    <citation type="submission" date="2019-08" db="EMBL/GenBank/DDBJ databases">
        <title>Archangium and Cystobacter genomes.</title>
        <authorList>
            <person name="Chen I.-C.K."/>
            <person name="Wielgoss S."/>
        </authorList>
    </citation>
    <scope>NUCLEOTIDE SEQUENCE [LARGE SCALE GENOMIC DNA]</scope>
    <source>
        <strain evidence="1 2">Cbm 6</strain>
    </source>
</reference>
<dbReference type="RefSeq" id="WP_395812635.1">
    <property type="nucleotide sequence ID" value="NZ_CP043494.1"/>
</dbReference>
<sequence>MNRTDFLQWAATELAKRHPGHPVDEGEGTRAVRCARDMYLGVEALLDGEMRVHVFTDRAQLMLTTAAPTLLLPPPGMAYSVQRGANPPGRLYARLTWRRGGESYVAEQTQTRVALDWLHATVIPVLIPD</sequence>
<evidence type="ECO:0000313" key="2">
    <source>
        <dbReference type="Proteomes" id="UP001611383"/>
    </source>
</evidence>
<name>A0ABY9WGD1_9BACT</name>
<dbReference type="Proteomes" id="UP001611383">
    <property type="component" value="Chromosome"/>
</dbReference>
<accession>A0ABY9WGD1</accession>
<keyword evidence="2" id="KW-1185">Reference proteome</keyword>
<dbReference type="EMBL" id="CP043494">
    <property type="protein sequence ID" value="WNG42678.1"/>
    <property type="molecule type" value="Genomic_DNA"/>
</dbReference>
<protein>
    <submittedName>
        <fullName evidence="1">Uncharacterized protein</fullName>
    </submittedName>
</protein>